<gene>
    <name evidence="1" type="ORF">H8707_00075</name>
</gene>
<accession>A0A926EQG6</accession>
<dbReference type="EMBL" id="JACRTG010000001">
    <property type="protein sequence ID" value="MBC8586640.1"/>
    <property type="molecule type" value="Genomic_DNA"/>
</dbReference>
<dbReference type="AlphaFoldDB" id="A0A926EQG6"/>
<name>A0A926EQG6_9FIRM</name>
<evidence type="ECO:0000313" key="1">
    <source>
        <dbReference type="EMBL" id="MBC8586640.1"/>
    </source>
</evidence>
<organism evidence="1 2">
    <name type="scientific">Paratissierella segnis</name>
    <dbReference type="NCBI Taxonomy" id="2763679"/>
    <lineage>
        <taxon>Bacteria</taxon>
        <taxon>Bacillati</taxon>
        <taxon>Bacillota</taxon>
        <taxon>Tissierellia</taxon>
        <taxon>Tissierellales</taxon>
        <taxon>Tissierellaceae</taxon>
        <taxon>Paratissierella</taxon>
    </lineage>
</organism>
<evidence type="ECO:0008006" key="3">
    <source>
        <dbReference type="Google" id="ProtNLM"/>
    </source>
</evidence>
<proteinExistence type="predicted"/>
<keyword evidence="2" id="KW-1185">Reference proteome</keyword>
<comment type="caution">
    <text evidence="1">The sequence shown here is derived from an EMBL/GenBank/DDBJ whole genome shotgun (WGS) entry which is preliminary data.</text>
</comment>
<protein>
    <recommendedName>
        <fullName evidence="3">Glutamate decarboxylase</fullName>
    </recommendedName>
</protein>
<dbReference type="RefSeq" id="WP_262428102.1">
    <property type="nucleotide sequence ID" value="NZ_JACRTG010000001.1"/>
</dbReference>
<sequence>MWTTVYVASGKEWAIEVENKLIAEGFLVKKELVELGDEEEIYEILVPELEASDVQVLLYELGII</sequence>
<reference evidence="1" key="1">
    <citation type="submission" date="2020-08" db="EMBL/GenBank/DDBJ databases">
        <title>Genome public.</title>
        <authorList>
            <person name="Liu C."/>
            <person name="Sun Q."/>
        </authorList>
    </citation>
    <scope>NUCLEOTIDE SEQUENCE</scope>
    <source>
        <strain evidence="1">BX21</strain>
    </source>
</reference>
<evidence type="ECO:0000313" key="2">
    <source>
        <dbReference type="Proteomes" id="UP000601171"/>
    </source>
</evidence>
<dbReference type="Proteomes" id="UP000601171">
    <property type="component" value="Unassembled WGS sequence"/>
</dbReference>